<dbReference type="Proteomes" id="UP000789572">
    <property type="component" value="Unassembled WGS sequence"/>
</dbReference>
<dbReference type="InterPro" id="IPR025305">
    <property type="entry name" value="UCH_repeat_domain"/>
</dbReference>
<feature type="non-terminal residue" evidence="2">
    <location>
        <position position="428"/>
    </location>
</feature>
<organism evidence="2 3">
    <name type="scientific">Paraglomus occultum</name>
    <dbReference type="NCBI Taxonomy" id="144539"/>
    <lineage>
        <taxon>Eukaryota</taxon>
        <taxon>Fungi</taxon>
        <taxon>Fungi incertae sedis</taxon>
        <taxon>Mucoromycota</taxon>
        <taxon>Glomeromycotina</taxon>
        <taxon>Glomeromycetes</taxon>
        <taxon>Paraglomerales</taxon>
        <taxon>Paraglomeraceae</taxon>
        <taxon>Paraglomus</taxon>
    </lineage>
</organism>
<reference evidence="2" key="1">
    <citation type="submission" date="2021-06" db="EMBL/GenBank/DDBJ databases">
        <authorList>
            <person name="Kallberg Y."/>
            <person name="Tangrot J."/>
            <person name="Rosling A."/>
        </authorList>
    </citation>
    <scope>NUCLEOTIDE SEQUENCE</scope>
    <source>
        <strain evidence="2">IA702</strain>
    </source>
</reference>
<accession>A0A9N8WGM1</accession>
<keyword evidence="3" id="KW-1185">Reference proteome</keyword>
<comment type="caution">
    <text evidence="2">The sequence shown here is derived from an EMBL/GenBank/DDBJ whole genome shotgun (WGS) entry which is preliminary data.</text>
</comment>
<sequence>MTVPRISKTPPALPPRNPTTSVFAITADLTQFSSQEGRIPAAWLVALTRHKGDEPHVHSFWLSHLFDNDASTVFLCKQCHYWFAITVTRPKDQPPESSTGICPVNQENSFHHLHTTTEIASSISAHCCQCDFTVNVNITDPSIPMEIMNDLLRNRRLPYTYDSPSITNGTETTTELRDTVLALAKYLSELLSGNGKGIRITDEEFGFDGVSQAFFQIMDFHMGEDGYYEPPLLDNQGRIDSVKRVQEELYMMVLDNSGYINETIPKYEDPYTKLANIIGTQQPLFTIASALDPSRISLRSTGYAVLGCVEDVQDEVIEWAYKRAIDHAPGHTLSYLEALRLIAGERNSDKLGVLFAMEESSGKICLSDLKEACRELNLSEETVSDHEAVAAYKSLARAYPENRSSYRKHLSTIGKALNSRLLSDEDYS</sequence>
<evidence type="ECO:0000259" key="1">
    <source>
        <dbReference type="Pfam" id="PF13446"/>
    </source>
</evidence>
<gene>
    <name evidence="2" type="ORF">POCULU_LOCUS1606</name>
</gene>
<name>A0A9N8WGM1_9GLOM</name>
<dbReference type="AlphaFoldDB" id="A0A9N8WGM1"/>
<evidence type="ECO:0000313" key="2">
    <source>
        <dbReference type="EMBL" id="CAG8482078.1"/>
    </source>
</evidence>
<proteinExistence type="predicted"/>
<dbReference type="OrthoDB" id="2420415at2759"/>
<protein>
    <submittedName>
        <fullName evidence="2">11268_t:CDS:1</fullName>
    </submittedName>
</protein>
<dbReference type="Pfam" id="PF13446">
    <property type="entry name" value="RPT"/>
    <property type="match status" value="2"/>
</dbReference>
<dbReference type="EMBL" id="CAJVPJ010000125">
    <property type="protein sequence ID" value="CAG8482078.1"/>
    <property type="molecule type" value="Genomic_DNA"/>
</dbReference>
<feature type="domain" description="UCH repeated" evidence="1">
    <location>
        <begin position="302"/>
        <end position="351"/>
    </location>
</feature>
<feature type="domain" description="UCH repeated" evidence="1">
    <location>
        <begin position="368"/>
        <end position="423"/>
    </location>
</feature>
<evidence type="ECO:0000313" key="3">
    <source>
        <dbReference type="Proteomes" id="UP000789572"/>
    </source>
</evidence>